<organism evidence="2 3">
    <name type="scientific">Pseudobythopirellula maris</name>
    <dbReference type="NCBI Taxonomy" id="2527991"/>
    <lineage>
        <taxon>Bacteria</taxon>
        <taxon>Pseudomonadati</taxon>
        <taxon>Planctomycetota</taxon>
        <taxon>Planctomycetia</taxon>
        <taxon>Pirellulales</taxon>
        <taxon>Lacipirellulaceae</taxon>
        <taxon>Pseudobythopirellula</taxon>
    </lineage>
</organism>
<feature type="compositionally biased region" description="Polar residues" evidence="1">
    <location>
        <begin position="294"/>
        <end position="312"/>
    </location>
</feature>
<comment type="caution">
    <text evidence="2">The sequence shown here is derived from an EMBL/GenBank/DDBJ whole genome shotgun (WGS) entry which is preliminary data.</text>
</comment>
<dbReference type="AlphaFoldDB" id="A0A5C5ZH67"/>
<gene>
    <name evidence="2" type="ORF">Mal64_35890</name>
</gene>
<name>A0A5C5ZH67_9BACT</name>
<keyword evidence="3" id="KW-1185">Reference proteome</keyword>
<sequence length="394" mass="40569">MVVVFCCSGATCNQRMRNPFATGPQAPTVIAPMATAAEIIAAVNQNASRVRSYQAPSAAFTVPGVMGVPLLSGSIAAQPPLRMRLRAVTAVTGPQVDLGSNEERFWFWTRQNEPPGVYTARHDQIGAVGGQAGMPIDPRMMLDALGLVTLDPAAVYDGPHPRENGLVELRSRVSGPTGVVERLYVIDAARAWVTEQHVYDASGTLVASVSAERFRYDPIAQVSLPEKVTLRAPQASMAITVNTGPISVNAPLAGGEELWRLPTLDGVPVVDLATGAAPAMAGALSQPAPYGTGPTPSYGSGQSAPNGVSQPAWSPPTSPAGAAYDTAPAYDATHAPAPPASPYTAPSSAYGQPTAATPISAPFSARGTNAGSTADKAAMPSRLPVGGVDLGPMR</sequence>
<dbReference type="Proteomes" id="UP000315440">
    <property type="component" value="Unassembled WGS sequence"/>
</dbReference>
<feature type="compositionally biased region" description="Low complexity" evidence="1">
    <location>
        <begin position="319"/>
        <end position="335"/>
    </location>
</feature>
<feature type="region of interest" description="Disordered" evidence="1">
    <location>
        <begin position="287"/>
        <end position="394"/>
    </location>
</feature>
<reference evidence="2 3" key="1">
    <citation type="submission" date="2019-02" db="EMBL/GenBank/DDBJ databases">
        <title>Deep-cultivation of Planctomycetes and their phenomic and genomic characterization uncovers novel biology.</title>
        <authorList>
            <person name="Wiegand S."/>
            <person name="Jogler M."/>
            <person name="Boedeker C."/>
            <person name="Pinto D."/>
            <person name="Vollmers J."/>
            <person name="Rivas-Marin E."/>
            <person name="Kohn T."/>
            <person name="Peeters S.H."/>
            <person name="Heuer A."/>
            <person name="Rast P."/>
            <person name="Oberbeckmann S."/>
            <person name="Bunk B."/>
            <person name="Jeske O."/>
            <person name="Meyerdierks A."/>
            <person name="Storesund J.E."/>
            <person name="Kallscheuer N."/>
            <person name="Luecker S."/>
            <person name="Lage O.M."/>
            <person name="Pohl T."/>
            <person name="Merkel B.J."/>
            <person name="Hornburger P."/>
            <person name="Mueller R.-W."/>
            <person name="Bruemmer F."/>
            <person name="Labrenz M."/>
            <person name="Spormann A.M."/>
            <person name="Op Den Camp H."/>
            <person name="Overmann J."/>
            <person name="Amann R."/>
            <person name="Jetten M.S.M."/>
            <person name="Mascher T."/>
            <person name="Medema M.H."/>
            <person name="Devos D.P."/>
            <person name="Kaster A.-K."/>
            <person name="Ovreas L."/>
            <person name="Rohde M."/>
            <person name="Galperin M.Y."/>
            <person name="Jogler C."/>
        </authorList>
    </citation>
    <scope>NUCLEOTIDE SEQUENCE [LARGE SCALE GENOMIC DNA]</scope>
    <source>
        <strain evidence="2 3">Mal64</strain>
    </source>
</reference>
<evidence type="ECO:0000256" key="1">
    <source>
        <dbReference type="SAM" id="MobiDB-lite"/>
    </source>
</evidence>
<evidence type="ECO:0000313" key="2">
    <source>
        <dbReference type="EMBL" id="TWT86759.1"/>
    </source>
</evidence>
<proteinExistence type="predicted"/>
<dbReference type="EMBL" id="SJPQ01000004">
    <property type="protein sequence ID" value="TWT86759.1"/>
    <property type="molecule type" value="Genomic_DNA"/>
</dbReference>
<evidence type="ECO:0000313" key="3">
    <source>
        <dbReference type="Proteomes" id="UP000315440"/>
    </source>
</evidence>
<protein>
    <submittedName>
        <fullName evidence="2">Uncharacterized protein</fullName>
    </submittedName>
</protein>
<accession>A0A5C5ZH67</accession>